<evidence type="ECO:0000256" key="2">
    <source>
        <dbReference type="ARBA" id="ARBA00010735"/>
    </source>
</evidence>
<proteinExistence type="inferred from homology"/>
<feature type="transmembrane region" description="Helical" evidence="8">
    <location>
        <begin position="200"/>
        <end position="229"/>
    </location>
</feature>
<reference evidence="9" key="1">
    <citation type="submission" date="2019-08" db="EMBL/GenBank/DDBJ databases">
        <authorList>
            <person name="Kucharzyk K."/>
            <person name="Murdoch R.W."/>
            <person name="Higgins S."/>
            <person name="Loffler F."/>
        </authorList>
    </citation>
    <scope>NUCLEOTIDE SEQUENCE</scope>
</reference>
<keyword evidence="4" id="KW-1003">Cell membrane</keyword>
<keyword evidence="5 8" id="KW-0812">Transmembrane</keyword>
<comment type="caution">
    <text evidence="9">The sequence shown here is derived from an EMBL/GenBank/DDBJ whole genome shotgun (WGS) entry which is preliminary data.</text>
</comment>
<evidence type="ECO:0000256" key="1">
    <source>
        <dbReference type="ARBA" id="ARBA00004651"/>
    </source>
</evidence>
<protein>
    <recommendedName>
        <fullName evidence="10">Inner membrane protein YgaZ</fullName>
    </recommendedName>
</protein>
<dbReference type="AlphaFoldDB" id="A0A645C8J9"/>
<dbReference type="PANTHER" id="PTHR34979">
    <property type="entry name" value="INNER MEMBRANE PROTEIN YGAZ"/>
    <property type="match status" value="1"/>
</dbReference>
<evidence type="ECO:0000256" key="3">
    <source>
        <dbReference type="ARBA" id="ARBA00022448"/>
    </source>
</evidence>
<evidence type="ECO:0008006" key="10">
    <source>
        <dbReference type="Google" id="ProtNLM"/>
    </source>
</evidence>
<evidence type="ECO:0000256" key="4">
    <source>
        <dbReference type="ARBA" id="ARBA00022475"/>
    </source>
</evidence>
<evidence type="ECO:0000256" key="8">
    <source>
        <dbReference type="SAM" id="Phobius"/>
    </source>
</evidence>
<dbReference type="EMBL" id="VSSQ01023718">
    <property type="protein sequence ID" value="MPM70824.1"/>
    <property type="molecule type" value="Genomic_DNA"/>
</dbReference>
<organism evidence="9">
    <name type="scientific">bioreactor metagenome</name>
    <dbReference type="NCBI Taxonomy" id="1076179"/>
    <lineage>
        <taxon>unclassified sequences</taxon>
        <taxon>metagenomes</taxon>
        <taxon>ecological metagenomes</taxon>
    </lineage>
</organism>
<feature type="transmembrane region" description="Helical" evidence="8">
    <location>
        <begin position="171"/>
        <end position="188"/>
    </location>
</feature>
<evidence type="ECO:0000256" key="7">
    <source>
        <dbReference type="ARBA" id="ARBA00023136"/>
    </source>
</evidence>
<evidence type="ECO:0000256" key="5">
    <source>
        <dbReference type="ARBA" id="ARBA00022692"/>
    </source>
</evidence>
<name>A0A645C8J9_9ZZZZ</name>
<keyword evidence="7 8" id="KW-0472">Membrane</keyword>
<comment type="similarity">
    <text evidence="2">Belongs to the AzlC family.</text>
</comment>
<keyword evidence="3" id="KW-0813">Transport</keyword>
<evidence type="ECO:0000256" key="6">
    <source>
        <dbReference type="ARBA" id="ARBA00022989"/>
    </source>
</evidence>
<sequence>MDTFSDEAKQHSLGPALCAAFPHTVPVLTGFLFLGIAYGVLMNAKGYGPLWSTLMSAVAFGGSMQFVAISLLTTVFDPVQAFLLSCMVNARHLFYGLSMLEKYRGLGKARIPLIYVLCDETFSLVSTLEPPEGVDRKSFYLSISLLDYFYWVGGTALGGLLGNFIPFDTTGLDFALTALFVVLFLEQWKKRENRPAGAIGICATTACLILFGANNLVIPAMVVIVAVLLGGRKKLCI</sequence>
<evidence type="ECO:0000313" key="9">
    <source>
        <dbReference type="EMBL" id="MPM70824.1"/>
    </source>
</evidence>
<feature type="transmembrane region" description="Helical" evidence="8">
    <location>
        <begin position="20"/>
        <end position="41"/>
    </location>
</feature>
<keyword evidence="6 8" id="KW-1133">Transmembrane helix</keyword>
<dbReference type="Pfam" id="PF03591">
    <property type="entry name" value="AzlC"/>
    <property type="match status" value="1"/>
</dbReference>
<gene>
    <name evidence="9" type="ORF">SDC9_117785</name>
</gene>
<dbReference type="GO" id="GO:1903785">
    <property type="term" value="P:L-valine transmembrane transport"/>
    <property type="evidence" value="ECO:0007669"/>
    <property type="project" value="TreeGrafter"/>
</dbReference>
<comment type="subcellular location">
    <subcellularLocation>
        <location evidence="1">Cell membrane</location>
        <topology evidence="1">Multi-pass membrane protein</topology>
    </subcellularLocation>
</comment>
<dbReference type="GO" id="GO:0005886">
    <property type="term" value="C:plasma membrane"/>
    <property type="evidence" value="ECO:0007669"/>
    <property type="project" value="UniProtKB-SubCell"/>
</dbReference>
<accession>A0A645C8J9</accession>
<dbReference type="PANTHER" id="PTHR34979:SF1">
    <property type="entry name" value="INNER MEMBRANE PROTEIN YGAZ"/>
    <property type="match status" value="1"/>
</dbReference>
<dbReference type="InterPro" id="IPR011606">
    <property type="entry name" value="Brnchd-chn_aa_trnsp_permease"/>
</dbReference>
<feature type="transmembrane region" description="Helical" evidence="8">
    <location>
        <begin position="53"/>
        <end position="76"/>
    </location>
</feature>